<evidence type="ECO:0000313" key="4">
    <source>
        <dbReference type="Proteomes" id="UP000007819"/>
    </source>
</evidence>
<evidence type="ECO:0000313" key="3">
    <source>
        <dbReference type="EnsemblMetazoa" id="NP_001313548.1"/>
    </source>
</evidence>
<proteinExistence type="evidence at transcript level"/>
<evidence type="ECO:0000313" key="2">
    <source>
        <dbReference type="EMBL" id="BAH70796.1"/>
    </source>
</evidence>
<reference evidence="3" key="3">
    <citation type="submission" date="2022-06" db="UniProtKB">
        <authorList>
            <consortium name="EnsemblMetazoa"/>
        </authorList>
    </citation>
    <scope>IDENTIFICATION</scope>
</reference>
<keyword evidence="4" id="KW-1185">Reference proteome</keyword>
<sequence length="258" mass="28199">MMAYIQILAIVLCSCFVQDAFSIKRTRTVTSAAPANDGDGLQYTSASPTPVRRTVKRTVTRVPTVAPLPPPPPPPAKYPHLTAVKDMFWNAFEDINQANEYGKLNTRAARNMLSNVLVNELFWSSVVRALRRRVKVTNDSNRADGHVRTCNALTNAVTSPNAMQGFQDVANEVYVTVSRMHSDVGTDALRLVTEMVNGGEVNRGLDTITSIVNKINLSPKMLVKGFDMLRKTLNLGGAMNMGGGLARGLMSFTSKLNK</sequence>
<dbReference type="EnsemblMetazoa" id="NM_001326619.1">
    <property type="protein sequence ID" value="NP_001313548.1"/>
    <property type="gene ID" value="LOC100159087"/>
</dbReference>
<dbReference type="KEGG" id="api:100159087"/>
<dbReference type="AlphaFoldDB" id="C4WSC6"/>
<accession>C4WSC6</accession>
<feature type="chain" id="PRO_5036280053" evidence="1">
    <location>
        <begin position="23"/>
        <end position="258"/>
    </location>
</feature>
<keyword evidence="1" id="KW-0732">Signal</keyword>
<organism evidence="2">
    <name type="scientific">Acyrthosiphon pisum</name>
    <name type="common">Pea aphid</name>
    <dbReference type="NCBI Taxonomy" id="7029"/>
    <lineage>
        <taxon>Eukaryota</taxon>
        <taxon>Metazoa</taxon>
        <taxon>Ecdysozoa</taxon>
        <taxon>Arthropoda</taxon>
        <taxon>Hexapoda</taxon>
        <taxon>Insecta</taxon>
        <taxon>Pterygota</taxon>
        <taxon>Neoptera</taxon>
        <taxon>Paraneoptera</taxon>
        <taxon>Hemiptera</taxon>
        <taxon>Sternorrhyncha</taxon>
        <taxon>Aphidomorpha</taxon>
        <taxon>Aphidoidea</taxon>
        <taxon>Aphididae</taxon>
        <taxon>Macrosiphini</taxon>
        <taxon>Acyrthosiphon</taxon>
    </lineage>
</organism>
<feature type="signal peptide" evidence="1">
    <location>
        <begin position="1"/>
        <end position="22"/>
    </location>
</feature>
<protein>
    <submittedName>
        <fullName evidence="2">ACYPI000490 protein</fullName>
    </submittedName>
</protein>
<evidence type="ECO:0000256" key="1">
    <source>
        <dbReference type="SAM" id="SignalP"/>
    </source>
</evidence>
<gene>
    <name evidence="2" type="primary">ACYPI000490</name>
    <name evidence="3" type="synonym">100159087</name>
</gene>
<name>C4WSC6_ACYPI</name>
<reference evidence="2" key="1">
    <citation type="submission" date="2009-06" db="EMBL/GenBank/DDBJ databases">
        <title>A full-length cDNA resource of the pea aphid, Acyrthosiphon pisum.</title>
        <authorList>
            <person name="Shigenobu S."/>
            <person name="Nakabachi A."/>
            <person name="Richards S."/>
        </authorList>
    </citation>
    <scope>NUCLEOTIDE SEQUENCE</scope>
    <source>
        <strain evidence="2">LSR1</strain>
        <tissue evidence="2">Whole body</tissue>
    </source>
</reference>
<dbReference type="OrthoDB" id="6620728at2759"/>
<dbReference type="EMBL" id="AK340138">
    <property type="protein sequence ID" value="BAH70796.1"/>
    <property type="molecule type" value="mRNA"/>
</dbReference>
<dbReference type="Proteomes" id="UP000007819">
    <property type="component" value="Chromosome A1"/>
</dbReference>
<reference evidence="4" key="2">
    <citation type="submission" date="2010-06" db="EMBL/GenBank/DDBJ databases">
        <authorList>
            <person name="Jiang H."/>
            <person name="Abraham K."/>
            <person name="Ali S."/>
            <person name="Alsbrooks S.L."/>
            <person name="Anim B.N."/>
            <person name="Anosike U.S."/>
            <person name="Attaway T."/>
            <person name="Bandaranaike D.P."/>
            <person name="Battles P.K."/>
            <person name="Bell S.N."/>
            <person name="Bell A.V."/>
            <person name="Beltran B."/>
            <person name="Bickham C."/>
            <person name="Bustamante Y."/>
            <person name="Caleb T."/>
            <person name="Canada A."/>
            <person name="Cardenas V."/>
            <person name="Carter K."/>
            <person name="Chacko J."/>
            <person name="Chandrabose M.N."/>
            <person name="Chavez D."/>
            <person name="Chavez A."/>
            <person name="Chen L."/>
            <person name="Chu H.-S."/>
            <person name="Claassen K.J."/>
            <person name="Cockrell R."/>
            <person name="Collins M."/>
            <person name="Cooper J.A."/>
            <person name="Cree A."/>
            <person name="Curry S.M."/>
            <person name="Da Y."/>
            <person name="Dao M.D."/>
            <person name="Das B."/>
            <person name="Davila M.-L."/>
            <person name="Davy-Carroll L."/>
            <person name="Denson S."/>
            <person name="Dinh H."/>
            <person name="Ebong V.E."/>
            <person name="Edwards J.R."/>
            <person name="Egan A."/>
            <person name="El-Daye J."/>
            <person name="Escobedo L."/>
            <person name="Fernandez S."/>
            <person name="Fernando P.R."/>
            <person name="Flagg N."/>
            <person name="Forbes L.D."/>
            <person name="Fowler R.G."/>
            <person name="Fu Q."/>
            <person name="Gabisi R.A."/>
            <person name="Ganer J."/>
            <person name="Garbino Pronczuk A."/>
            <person name="Garcia R.M."/>
            <person name="Garner T."/>
            <person name="Garrett T.E."/>
            <person name="Gonzalez D.A."/>
            <person name="Hamid H."/>
            <person name="Hawkins E.S."/>
            <person name="Hirani K."/>
            <person name="Hogues M.E."/>
            <person name="Hollins B."/>
            <person name="Hsiao C.-H."/>
            <person name="Jabil R."/>
            <person name="James M.L."/>
            <person name="Jhangiani S.N."/>
            <person name="Johnson B."/>
            <person name="Johnson Q."/>
            <person name="Joshi V."/>
            <person name="Kalu J.B."/>
            <person name="Kam C."/>
            <person name="Kashfia A."/>
            <person name="Keebler J."/>
            <person name="Kisamo H."/>
            <person name="Kovar C.L."/>
            <person name="Lago L.A."/>
            <person name="Lai C.-Y."/>
            <person name="Laidlaw J."/>
            <person name="Lara F."/>
            <person name="Le T.-K."/>
            <person name="Lee S.L."/>
            <person name="Legall F.H."/>
            <person name="Lemon S.J."/>
            <person name="Lewis L.R."/>
            <person name="Li B."/>
            <person name="Liu Y."/>
            <person name="Liu Y.-S."/>
            <person name="Lopez J."/>
            <person name="Lozado R.J."/>
            <person name="Lu J."/>
            <person name="Madu R.C."/>
            <person name="Maheshwari M."/>
            <person name="Maheshwari R."/>
            <person name="Malloy K."/>
            <person name="Martinez E."/>
            <person name="Mathew T."/>
            <person name="Mercado I.C."/>
            <person name="Mercado C."/>
            <person name="Meyer B."/>
            <person name="Montgomery K."/>
            <person name="Morgan M.B."/>
            <person name="Munidasa M."/>
            <person name="Nazareth L.V."/>
            <person name="Nelson J."/>
            <person name="Ng B.M."/>
            <person name="Nguyen N.B."/>
            <person name="Nguyen P.Q."/>
            <person name="Nguyen T."/>
            <person name="Obregon M."/>
            <person name="Okwuonu G.O."/>
            <person name="Onwere C.G."/>
            <person name="Orozco G."/>
            <person name="Parra A."/>
            <person name="Patel S."/>
            <person name="Patil S."/>
            <person name="Perez A."/>
            <person name="Perez Y."/>
            <person name="Pham C."/>
            <person name="Primus E.L."/>
            <person name="Pu L.-L."/>
            <person name="Puazo M."/>
            <person name="Qin X."/>
            <person name="Quiroz J.B."/>
            <person name="Reese J."/>
            <person name="Richards S."/>
            <person name="Rives C.M."/>
            <person name="Robberts R."/>
            <person name="Ruiz S.J."/>
            <person name="Ruiz M.J."/>
            <person name="Santibanez J."/>
            <person name="Schneider B.W."/>
            <person name="Sisson I."/>
            <person name="Smith M."/>
            <person name="Sodergren E."/>
            <person name="Song X.-Z."/>
            <person name="Song B.B."/>
            <person name="Summersgill H."/>
            <person name="Thelus R."/>
            <person name="Thornton R.D."/>
            <person name="Trejos Z.Y."/>
            <person name="Usmani K."/>
            <person name="Vattathil S."/>
            <person name="Villasana D."/>
            <person name="Walker D.L."/>
            <person name="Wang S."/>
            <person name="Wang K."/>
            <person name="White C.S."/>
            <person name="Williams A.C."/>
            <person name="Williamson J."/>
            <person name="Wilson K."/>
            <person name="Woghiren I.O."/>
            <person name="Woodworth J.R."/>
            <person name="Worley K.C."/>
            <person name="Wright R.A."/>
            <person name="Wu W."/>
            <person name="Young L."/>
            <person name="Zhang L."/>
            <person name="Zhang J."/>
            <person name="Zhu Y."/>
            <person name="Muzny D.M."/>
            <person name="Weinstock G."/>
            <person name="Gibbs R.A."/>
        </authorList>
    </citation>
    <scope>NUCLEOTIDE SEQUENCE [LARGE SCALE GENOMIC DNA]</scope>
    <source>
        <strain evidence="4">LSR1</strain>
    </source>
</reference>